<dbReference type="EMBL" id="QAAD01000007">
    <property type="protein sequence ID" value="PTN08793.1"/>
    <property type="molecule type" value="Genomic_DNA"/>
</dbReference>
<reference evidence="2 3" key="1">
    <citation type="submission" date="2018-04" db="EMBL/GenBank/DDBJ databases">
        <title>Genomic Encyclopedia of Archaeal and Bacterial Type Strains, Phase II (KMG-II): from individual species to whole genera.</title>
        <authorList>
            <person name="Goeker M."/>
        </authorList>
    </citation>
    <scope>NUCLEOTIDE SEQUENCE [LARGE SCALE GENOMIC DNA]</scope>
    <source>
        <strain evidence="2 3">DSM 28823</strain>
    </source>
</reference>
<dbReference type="Proteomes" id="UP000243525">
    <property type="component" value="Unassembled WGS sequence"/>
</dbReference>
<organism evidence="2 3">
    <name type="scientific">Mangrovibacterium marinum</name>
    <dbReference type="NCBI Taxonomy" id="1639118"/>
    <lineage>
        <taxon>Bacteria</taxon>
        <taxon>Pseudomonadati</taxon>
        <taxon>Bacteroidota</taxon>
        <taxon>Bacteroidia</taxon>
        <taxon>Marinilabiliales</taxon>
        <taxon>Prolixibacteraceae</taxon>
        <taxon>Mangrovibacterium</taxon>
    </lineage>
</organism>
<evidence type="ECO:0000256" key="1">
    <source>
        <dbReference type="SAM" id="MobiDB-lite"/>
    </source>
</evidence>
<gene>
    <name evidence="2" type="ORF">C8N47_107153</name>
</gene>
<protein>
    <submittedName>
        <fullName evidence="2">Uncharacterized protein</fullName>
    </submittedName>
</protein>
<evidence type="ECO:0000313" key="3">
    <source>
        <dbReference type="Proteomes" id="UP000243525"/>
    </source>
</evidence>
<keyword evidence="3" id="KW-1185">Reference proteome</keyword>
<name>A0A2T5C271_9BACT</name>
<feature type="region of interest" description="Disordered" evidence="1">
    <location>
        <begin position="41"/>
        <end position="64"/>
    </location>
</feature>
<accession>A0A2T5C271</accession>
<comment type="caution">
    <text evidence="2">The sequence shown here is derived from an EMBL/GenBank/DDBJ whole genome shotgun (WGS) entry which is preliminary data.</text>
</comment>
<proteinExistence type="predicted"/>
<sequence>MPNNLATPENPFSYKGIEKTQVFHAFQKYYRSLPPALQPATNARYQNNNSGTAKVSPSFKRREGHQGPHLLFWRIFRLKRNIV</sequence>
<dbReference type="AlphaFoldDB" id="A0A2T5C271"/>
<feature type="compositionally biased region" description="Polar residues" evidence="1">
    <location>
        <begin position="41"/>
        <end position="55"/>
    </location>
</feature>
<evidence type="ECO:0000313" key="2">
    <source>
        <dbReference type="EMBL" id="PTN08793.1"/>
    </source>
</evidence>